<accession>A0ABW6A958</accession>
<evidence type="ECO:0000256" key="1">
    <source>
        <dbReference type="SAM" id="SignalP"/>
    </source>
</evidence>
<organism evidence="2 3">
    <name type="scientific">Terrimonas rubra</name>
    <dbReference type="NCBI Taxonomy" id="1035890"/>
    <lineage>
        <taxon>Bacteria</taxon>
        <taxon>Pseudomonadati</taxon>
        <taxon>Bacteroidota</taxon>
        <taxon>Chitinophagia</taxon>
        <taxon>Chitinophagales</taxon>
        <taxon>Chitinophagaceae</taxon>
        <taxon>Terrimonas</taxon>
    </lineage>
</organism>
<dbReference type="RefSeq" id="WP_386101855.1">
    <property type="nucleotide sequence ID" value="NZ_JBHUOZ010000003.1"/>
</dbReference>
<feature type="signal peptide" evidence="1">
    <location>
        <begin position="1"/>
        <end position="18"/>
    </location>
</feature>
<feature type="chain" id="PRO_5045655452" description="FTP domain-containing protein" evidence="1">
    <location>
        <begin position="19"/>
        <end position="195"/>
    </location>
</feature>
<evidence type="ECO:0000313" key="2">
    <source>
        <dbReference type="EMBL" id="MFD2921476.1"/>
    </source>
</evidence>
<name>A0ABW6A958_9BACT</name>
<comment type="caution">
    <text evidence="2">The sequence shown here is derived from an EMBL/GenBank/DDBJ whole genome shotgun (WGS) entry which is preliminary data.</text>
</comment>
<protein>
    <recommendedName>
        <fullName evidence="4">FTP domain-containing protein</fullName>
    </recommendedName>
</protein>
<dbReference type="Proteomes" id="UP001597511">
    <property type="component" value="Unassembled WGS sequence"/>
</dbReference>
<keyword evidence="1" id="KW-0732">Signal</keyword>
<evidence type="ECO:0008006" key="4">
    <source>
        <dbReference type="Google" id="ProtNLM"/>
    </source>
</evidence>
<evidence type="ECO:0000313" key="3">
    <source>
        <dbReference type="Proteomes" id="UP001597511"/>
    </source>
</evidence>
<dbReference type="EMBL" id="JBHUOZ010000003">
    <property type="protein sequence ID" value="MFD2921476.1"/>
    <property type="molecule type" value="Genomic_DNA"/>
</dbReference>
<proteinExistence type="predicted"/>
<gene>
    <name evidence="2" type="ORF">ACFS6H_17240</name>
</gene>
<sequence length="195" mass="22499">MKTLVSILLLLFFIQVNAQDKLVKDIDFDGKNDTVYVDLEALVIICRLSSLQYKPVKSHPIEVLNEQSGISATKNGFEFYNHWMRAGYHAQFRFDTKTKKIRLIGMSRYEFGPANNDGSGESSVNLLTGDYIGDWNYYDHLANNEKGELIKIPTIKTKMRFNKIYLSEFSDAVYFDFSGRCSKLYYKQKALLLSK</sequence>
<reference evidence="3" key="1">
    <citation type="journal article" date="2019" name="Int. J. Syst. Evol. Microbiol.">
        <title>The Global Catalogue of Microorganisms (GCM) 10K type strain sequencing project: providing services to taxonomists for standard genome sequencing and annotation.</title>
        <authorList>
            <consortium name="The Broad Institute Genomics Platform"/>
            <consortium name="The Broad Institute Genome Sequencing Center for Infectious Disease"/>
            <person name="Wu L."/>
            <person name="Ma J."/>
        </authorList>
    </citation>
    <scope>NUCLEOTIDE SEQUENCE [LARGE SCALE GENOMIC DNA]</scope>
    <source>
        <strain evidence="3">KCTC 23299</strain>
    </source>
</reference>
<keyword evidence="3" id="KW-1185">Reference proteome</keyword>